<dbReference type="CTD" id="146722"/>
<feature type="region of interest" description="Disordered" evidence="12">
    <location>
        <begin position="235"/>
        <end position="254"/>
    </location>
</feature>
<comment type="subcellular location">
    <subcellularLocation>
        <location evidence="1">Cell membrane</location>
        <topology evidence="1">Single-pass type I membrane protein</topology>
    </subcellularLocation>
</comment>
<dbReference type="InterPro" id="IPR013106">
    <property type="entry name" value="Ig_V-set"/>
</dbReference>
<evidence type="ECO:0000256" key="12">
    <source>
        <dbReference type="SAM" id="MobiDB-lite"/>
    </source>
</evidence>
<dbReference type="SUPFAM" id="SSF48726">
    <property type="entry name" value="Immunoglobulin"/>
    <property type="match status" value="1"/>
</dbReference>
<protein>
    <submittedName>
        <fullName evidence="16">CMRF35-like molecule 1</fullName>
    </submittedName>
</protein>
<evidence type="ECO:0000256" key="7">
    <source>
        <dbReference type="ARBA" id="ARBA00023136"/>
    </source>
</evidence>
<dbReference type="InterPro" id="IPR013783">
    <property type="entry name" value="Ig-like_fold"/>
</dbReference>
<comment type="similarity">
    <text evidence="11">Belongs to the CD300 family.</text>
</comment>
<feature type="signal peptide" evidence="14">
    <location>
        <begin position="1"/>
        <end position="18"/>
    </location>
</feature>
<dbReference type="CDD" id="cd05716">
    <property type="entry name" value="IgV_pIgR_like"/>
    <property type="match status" value="1"/>
</dbReference>
<evidence type="ECO:0000256" key="9">
    <source>
        <dbReference type="ARBA" id="ARBA00023170"/>
    </source>
</evidence>
<dbReference type="Gene3D" id="2.60.40.10">
    <property type="entry name" value="Immunoglobulins"/>
    <property type="match status" value="1"/>
</dbReference>
<reference evidence="16" key="1">
    <citation type="journal article" date="2004" name="Nature">
        <title>Genome sequence of the Brown Norway rat yields insights into mammalian evolution.</title>
        <authorList>
            <consortium name="Rat Genome Sequencing Project Consortium"/>
            <person name="Gibbs R.A."/>
            <person name="Weinstock G.M."/>
            <person name="Metzker M.L."/>
            <person name="Muzny D.M."/>
            <person name="Sodergren E.J."/>
            <person name="Scherer S."/>
            <person name="Scott G."/>
            <person name="Steffen D."/>
            <person name="Worley K.C."/>
            <person name="Burch P.E."/>
            <person name="Okwuonu G."/>
            <person name="Hines S."/>
            <person name="Lewis L."/>
            <person name="Deramo C."/>
            <person name="Delgado O."/>
            <person name="Dugan-Rocha S."/>
            <person name="Miner G."/>
            <person name="Morgan M."/>
            <person name="Hawes A."/>
            <person name="Gill R."/>
            <person name="Holt R.A."/>
            <person name="Adams M.D."/>
            <person name="Amanatides P.G."/>
            <person name="Baden-Tillson H."/>
            <person name="Barnstead M."/>
            <person name="Chin S."/>
            <person name="Evans C.A."/>
            <person name="Ferriera S."/>
            <person name="Fosler C."/>
            <person name="Glodek A."/>
            <person name="Gu Z."/>
            <person name="Jennings D."/>
            <person name="Kraft C.L."/>
            <person name="Nguyen T."/>
            <person name="Pfannkoch C.M."/>
            <person name="Sitter C."/>
            <person name="Sutton G.G."/>
            <person name="Venter J.C."/>
            <person name="Woodage T."/>
            <person name="Smith D."/>
            <person name="Lee H.-M."/>
            <person name="Gustafson E."/>
            <person name="Cahill P."/>
            <person name="Kana A."/>
            <person name="Doucette-Stamm L."/>
            <person name="Weinstock K."/>
            <person name="Fechtel K."/>
            <person name="Weiss R.B."/>
            <person name="Dunn D.M."/>
            <person name="Green E.D."/>
            <person name="Blakesley R.W."/>
            <person name="Bouffard G.G."/>
            <person name="De Jong P.J."/>
            <person name="Osoegawa K."/>
            <person name="Zhu B."/>
            <person name="Marra M."/>
            <person name="Schein J."/>
            <person name="Bosdet I."/>
            <person name="Fjell C."/>
            <person name="Jones S."/>
            <person name="Krzywinski M."/>
            <person name="Mathewson C."/>
            <person name="Siddiqui A."/>
            <person name="Wye N."/>
            <person name="McPherson J."/>
            <person name="Zhao S."/>
            <person name="Fraser C.M."/>
            <person name="Shetty J."/>
            <person name="Shatsman S."/>
            <person name="Geer K."/>
            <person name="Chen Y."/>
            <person name="Abramzon S."/>
            <person name="Nierman W.C."/>
            <person name="Havlak P.H."/>
            <person name="Chen R."/>
            <person name="Durbin K.J."/>
            <person name="Egan A."/>
            <person name="Ren Y."/>
            <person name="Song X.-Z."/>
            <person name="Li B."/>
            <person name="Liu Y."/>
            <person name="Qin X."/>
            <person name="Cawley S."/>
            <person name="Cooney A.J."/>
            <person name="D'Souza L.M."/>
            <person name="Martin K."/>
            <person name="Wu J.Q."/>
            <person name="Gonzalez-Garay M.L."/>
            <person name="Jackson A.R."/>
            <person name="Kalafus K.J."/>
            <person name="McLeod M.P."/>
            <person name="Milosavljevic A."/>
            <person name="Virk D."/>
            <person name="Volkov A."/>
            <person name="Wheeler D.A."/>
            <person name="Zhang Z."/>
            <person name="Bailey J.A."/>
            <person name="Eichler E.E."/>
            <person name="Tuzun E."/>
            <person name="Birney E."/>
            <person name="Mongin E."/>
            <person name="Ureta-Vidal A."/>
            <person name="Woodwark C."/>
            <person name="Zdobnov E."/>
            <person name="Bork P."/>
            <person name="Suyama M."/>
            <person name="Torrents D."/>
            <person name="Alexandersson M."/>
            <person name="Trask B.J."/>
            <person name="Young J.M."/>
            <person name="Huang H."/>
            <person name="Wang H."/>
            <person name="Xing H."/>
            <person name="Daniels S."/>
            <person name="Gietzen D."/>
            <person name="Schmidt J."/>
            <person name="Stevens K."/>
            <person name="Vitt U."/>
            <person name="Wingrove J."/>
            <person name="Camara F."/>
            <person name="Mar Alba M."/>
            <person name="Abril J.F."/>
            <person name="Guigo R."/>
            <person name="Smit A."/>
            <person name="Dubchak I."/>
            <person name="Rubin E.M."/>
            <person name="Couronne O."/>
            <person name="Poliakov A."/>
            <person name="Huebner N."/>
            <person name="Ganten D."/>
            <person name="Goesele C."/>
            <person name="Hummel O."/>
            <person name="Kreitler T."/>
            <person name="Lee Y.-A."/>
            <person name="Monti J."/>
            <person name="Schulz H."/>
            <person name="Zimdahl H."/>
            <person name="Himmelbauer H."/>
            <person name="Lehrach H."/>
            <person name="Jacob H.J."/>
            <person name="Bromberg S."/>
            <person name="Gullings-Handley J."/>
            <person name="Jensen-Seaman M.I."/>
            <person name="Kwitek A.E."/>
            <person name="Lazar J."/>
            <person name="Pasko D."/>
            <person name="Tonellato P.J."/>
            <person name="Twigger S."/>
            <person name="Ponting C.P."/>
            <person name="Duarte J.M."/>
            <person name="Rice S."/>
            <person name="Goodstadt L."/>
            <person name="Beatson S.A."/>
            <person name="Emes R.D."/>
            <person name="Winter E.E."/>
            <person name="Webber C."/>
            <person name="Brandt P."/>
            <person name="Nyakatura G."/>
            <person name="Adetobi M."/>
            <person name="Chiaromonte F."/>
            <person name="Elnitski L."/>
            <person name="Eswara P."/>
            <person name="Hardison R.C."/>
            <person name="Hou M."/>
            <person name="Kolbe D."/>
            <person name="Makova K."/>
            <person name="Miller W."/>
            <person name="Nekrutenko A."/>
            <person name="Riemer C."/>
            <person name="Schwartz S."/>
            <person name="Taylor J."/>
            <person name="Yang S."/>
            <person name="Zhang Y."/>
            <person name="Lindpaintner K."/>
            <person name="Andrews T.D."/>
            <person name="Caccamo M."/>
            <person name="Clamp M."/>
            <person name="Clarke L."/>
            <person name="Curwen V."/>
            <person name="Durbin R.M."/>
            <person name="Eyras E."/>
            <person name="Searle S.M."/>
            <person name="Cooper G.M."/>
            <person name="Batzoglou S."/>
            <person name="Brudno M."/>
            <person name="Sidow A."/>
            <person name="Stone E.A."/>
            <person name="Payseur B.A."/>
            <person name="Bourque G."/>
            <person name="Lopez-Otin C."/>
            <person name="Puente X.S."/>
            <person name="Chakrabarti K."/>
            <person name="Chatterji S."/>
            <person name="Dewey C."/>
            <person name="Pachter L."/>
            <person name="Bray N."/>
            <person name="Yap V.B."/>
            <person name="Caspi A."/>
            <person name="Tesler G."/>
            <person name="Pevzner P.A."/>
            <person name="Haussler D."/>
            <person name="Roskin K.M."/>
            <person name="Baertsch R."/>
            <person name="Clawson H."/>
            <person name="Furey T.S."/>
            <person name="Hinrichs A.S."/>
            <person name="Karolchik D."/>
            <person name="Kent W.J."/>
            <person name="Rosenbloom K.R."/>
            <person name="Trumbower H."/>
            <person name="Weirauch M."/>
            <person name="Cooper D.N."/>
            <person name="Stenson P.D."/>
            <person name="Ma B."/>
            <person name="Brent M."/>
            <person name="Arumugam M."/>
            <person name="Shteynberg D."/>
            <person name="Copley R.R."/>
            <person name="Taylor M.S."/>
            <person name="Riethman H."/>
            <person name="Mudunuri U."/>
            <person name="Peterson J."/>
            <person name="Guyer M."/>
            <person name="Felsenfeld A."/>
            <person name="Old S."/>
            <person name="Mockrin S."/>
            <person name="Collins F.S."/>
        </authorList>
    </citation>
    <scope>NUCLEOTIDE SEQUENCE [LARGE SCALE GENOMIC DNA]</scope>
    <source>
        <strain evidence="16">Brown Norway</strain>
    </source>
</reference>
<dbReference type="InterPro" id="IPR036179">
    <property type="entry name" value="Ig-like_dom_sf"/>
</dbReference>
<dbReference type="RefSeq" id="XP_063124847.1">
    <property type="nucleotide sequence ID" value="XM_063268777.1"/>
</dbReference>
<name>A0A0H2UHU2_RAT</name>
<evidence type="ECO:0000256" key="8">
    <source>
        <dbReference type="ARBA" id="ARBA00023157"/>
    </source>
</evidence>
<sequence>MHLSLLALFLFWISGCFTAQDPVTGPEEVSGYEQGSLTVWCRYGSWWKDYSKYWCRGPKRSSCEIRVETDASERLVKENHVSIRDDQTNFTFTVTMEDLRMSDAGIYWCGITKAGYDHMFKVHVSINPVPTTPTTTSTTTIFTVTTTVKETSTLSTQTSHYSDNRYDSGGVGDGNGFLDLSVLLPVISAALLLLLLVVSLIAWRMVRRQKKAAGPPSGQPLEDDLCYANLSLQQPRTSPLKKGSSMSSSGKDHQEEVEYVTMAPFPREEISYAALSLASLGQEPTYSNTACLVTHGPRTNLGEETTEYSSIRRPMP</sequence>
<organism evidence="16 17">
    <name type="scientific">Rattus norvegicus</name>
    <name type="common">Rat</name>
    <dbReference type="NCBI Taxonomy" id="10116"/>
    <lineage>
        <taxon>Eukaryota</taxon>
        <taxon>Metazoa</taxon>
        <taxon>Chordata</taxon>
        <taxon>Craniata</taxon>
        <taxon>Vertebrata</taxon>
        <taxon>Euteleostomi</taxon>
        <taxon>Mammalia</taxon>
        <taxon>Eutheria</taxon>
        <taxon>Euarchontoglires</taxon>
        <taxon>Glires</taxon>
        <taxon>Rodentia</taxon>
        <taxon>Myomorpha</taxon>
        <taxon>Muroidea</taxon>
        <taxon>Muridae</taxon>
        <taxon>Murinae</taxon>
        <taxon>Rattus</taxon>
    </lineage>
</organism>
<feature type="region of interest" description="Disordered" evidence="12">
    <location>
        <begin position="297"/>
        <end position="316"/>
    </location>
</feature>
<dbReference type="PANTHER" id="PTHR11860">
    <property type="entry name" value="POLYMERIC-IMMUNOGLOBULIN RECEPTOR"/>
    <property type="match status" value="1"/>
</dbReference>
<feature type="chain" id="PRO_5002599244" evidence="14">
    <location>
        <begin position="19"/>
        <end position="316"/>
    </location>
</feature>
<accession>A0A0H2UHU2</accession>
<evidence type="ECO:0000313" key="16">
    <source>
        <dbReference type="Ensembl" id="ENSRNOP00000033887"/>
    </source>
</evidence>
<evidence type="ECO:0000259" key="15">
    <source>
        <dbReference type="SMART" id="SM00409"/>
    </source>
</evidence>
<dbReference type="AlphaFoldDB" id="A0A0H2UHU2"/>
<dbReference type="RGD" id="1309733">
    <property type="gene designation" value="Cd300lf"/>
</dbReference>
<evidence type="ECO:0000256" key="1">
    <source>
        <dbReference type="ARBA" id="ARBA00004251"/>
    </source>
</evidence>
<evidence type="ECO:0000256" key="14">
    <source>
        <dbReference type="SAM" id="SignalP"/>
    </source>
</evidence>
<feature type="domain" description="Immunoglobulin" evidence="15">
    <location>
        <begin position="26"/>
        <end position="125"/>
    </location>
</feature>
<keyword evidence="5" id="KW-0391">Immunity</keyword>
<evidence type="ECO:0000256" key="13">
    <source>
        <dbReference type="SAM" id="Phobius"/>
    </source>
</evidence>
<evidence type="ECO:0000313" key="17">
    <source>
        <dbReference type="Proteomes" id="UP000002494"/>
    </source>
</evidence>
<dbReference type="Pfam" id="PF15330">
    <property type="entry name" value="SIT"/>
    <property type="match status" value="1"/>
</dbReference>
<evidence type="ECO:0000256" key="10">
    <source>
        <dbReference type="ARBA" id="ARBA00023319"/>
    </source>
</evidence>
<keyword evidence="6 13" id="KW-1133">Transmembrane helix</keyword>
<evidence type="ECO:0000256" key="5">
    <source>
        <dbReference type="ARBA" id="ARBA00022859"/>
    </source>
</evidence>
<keyword evidence="4 14" id="KW-0732">Signal</keyword>
<evidence type="ECO:0000256" key="6">
    <source>
        <dbReference type="ARBA" id="ARBA00022989"/>
    </source>
</evidence>
<dbReference type="VEuPathDB" id="HostDB:ENSRNOG00000021424"/>
<dbReference type="GeneTree" id="ENSGT00940000154332"/>
<dbReference type="Bgee" id="ENSRNOG00000021424">
    <property type="expression patterns" value="Expressed in pancreas and 16 other cell types or tissues"/>
</dbReference>
<dbReference type="Pfam" id="PF07686">
    <property type="entry name" value="V-set"/>
    <property type="match status" value="1"/>
</dbReference>
<keyword evidence="9" id="KW-0675">Receptor</keyword>
<reference evidence="16" key="2">
    <citation type="submission" date="2015-06" db="UniProtKB">
        <authorList>
            <consortium name="Ensembl"/>
        </authorList>
    </citation>
    <scope>IDENTIFICATION</scope>
    <source>
        <strain evidence="16">Brown Norway</strain>
    </source>
</reference>
<dbReference type="GO" id="GO:0002376">
    <property type="term" value="P:immune system process"/>
    <property type="evidence" value="ECO:0007669"/>
    <property type="project" value="UniProtKB-KW"/>
</dbReference>
<evidence type="ECO:0000313" key="18">
    <source>
        <dbReference type="RGD" id="1309733"/>
    </source>
</evidence>
<feature type="transmembrane region" description="Helical" evidence="13">
    <location>
        <begin position="182"/>
        <end position="203"/>
    </location>
</feature>
<evidence type="ECO:0000256" key="4">
    <source>
        <dbReference type="ARBA" id="ARBA00022729"/>
    </source>
</evidence>
<dbReference type="FunFam" id="2.60.40.10:FF:000370">
    <property type="entry name" value="CMRF35-like molecule 1"/>
    <property type="match status" value="1"/>
</dbReference>
<evidence type="ECO:0000256" key="11">
    <source>
        <dbReference type="ARBA" id="ARBA00043958"/>
    </source>
</evidence>
<dbReference type="GeneID" id="287818"/>
<dbReference type="InterPro" id="IPR050671">
    <property type="entry name" value="CD300_family_receptors"/>
</dbReference>
<keyword evidence="7 13" id="KW-0472">Membrane</keyword>
<dbReference type="InterPro" id="IPR003599">
    <property type="entry name" value="Ig_sub"/>
</dbReference>
<dbReference type="Proteomes" id="UP000002494">
    <property type="component" value="Chromosome 10"/>
</dbReference>
<keyword evidence="17" id="KW-1185">Reference proteome</keyword>
<evidence type="ECO:0000256" key="2">
    <source>
        <dbReference type="ARBA" id="ARBA00022475"/>
    </source>
</evidence>
<keyword evidence="10" id="KW-0393">Immunoglobulin domain</keyword>
<keyword evidence="8" id="KW-1015">Disulfide bond</keyword>
<dbReference type="GO" id="GO:0005886">
    <property type="term" value="C:plasma membrane"/>
    <property type="evidence" value="ECO:0007669"/>
    <property type="project" value="UniProtKB-SubCell"/>
</dbReference>
<keyword evidence="2" id="KW-1003">Cell membrane</keyword>
<keyword evidence="3 13" id="KW-0812">Transmembrane</keyword>
<proteinExistence type="inferred from homology"/>
<dbReference type="SMR" id="A0A0H2UHU2"/>
<gene>
    <name evidence="16 18" type="primary">Cd300lf</name>
</gene>
<dbReference type="ExpressionAtlas" id="A0A0H2UHU2">
    <property type="expression patterns" value="baseline and differential"/>
</dbReference>
<dbReference type="Ensembl" id="ENSRNOT00000039284">
    <property type="protein sequence ID" value="ENSRNOP00000033887"/>
    <property type="gene ID" value="ENSRNOG00000021424"/>
</dbReference>
<dbReference type="EMBL" id="AC094435">
    <property type="status" value="NOT_ANNOTATED_CDS"/>
    <property type="molecule type" value="Genomic_DNA"/>
</dbReference>
<evidence type="ECO:0000256" key="3">
    <source>
        <dbReference type="ARBA" id="ARBA00022692"/>
    </source>
</evidence>
<dbReference type="SMART" id="SM00409">
    <property type="entry name" value="IG"/>
    <property type="match status" value="1"/>
</dbReference>
<dbReference type="PANTHER" id="PTHR11860:SF101">
    <property type="entry name" value="CMRF35-LIKE MOLECULE 1"/>
    <property type="match status" value="1"/>
</dbReference>